<keyword evidence="8" id="KW-0961">Cell wall biogenesis/degradation</keyword>
<feature type="transmembrane region" description="Helical" evidence="9">
    <location>
        <begin position="404"/>
        <end position="423"/>
    </location>
</feature>
<dbReference type="GO" id="GO:0005886">
    <property type="term" value="C:plasma membrane"/>
    <property type="evidence" value="ECO:0007669"/>
    <property type="project" value="UniProtKB-SubCell"/>
</dbReference>
<protein>
    <recommendedName>
        <fullName evidence="8">Lipid II flippase</fullName>
    </recommendedName>
</protein>
<keyword evidence="7 8" id="KW-0472">Membrane</keyword>
<keyword evidence="4 8" id="KW-0133">Cell shape</keyword>
<dbReference type="PIRSF" id="PIRSF002869">
    <property type="entry name" value="MviN"/>
    <property type="match status" value="1"/>
</dbReference>
<dbReference type="CDD" id="cd13123">
    <property type="entry name" value="MATE_MurJ_like"/>
    <property type="match status" value="1"/>
</dbReference>
<comment type="similarity">
    <text evidence="8">Belongs to the MurJ/MviN family.</text>
</comment>
<feature type="transmembrane region" description="Helical" evidence="9">
    <location>
        <begin position="429"/>
        <end position="449"/>
    </location>
</feature>
<comment type="subcellular location">
    <subcellularLocation>
        <location evidence="1">Cell membrane</location>
        <topology evidence="1">Multi-pass membrane protein</topology>
    </subcellularLocation>
</comment>
<dbReference type="GO" id="GO:0008360">
    <property type="term" value="P:regulation of cell shape"/>
    <property type="evidence" value="ECO:0007669"/>
    <property type="project" value="UniProtKB-UniRule"/>
</dbReference>
<feature type="transmembrane region" description="Helical" evidence="9">
    <location>
        <begin position="166"/>
        <end position="187"/>
    </location>
</feature>
<keyword evidence="2 8" id="KW-1003">Cell membrane</keyword>
<feature type="transmembrane region" description="Helical" evidence="9">
    <location>
        <begin position="371"/>
        <end position="392"/>
    </location>
</feature>
<feature type="transmembrane region" description="Helical" evidence="9">
    <location>
        <begin position="495"/>
        <end position="517"/>
    </location>
</feature>
<dbReference type="InterPro" id="IPR051050">
    <property type="entry name" value="Lipid_II_flippase_MurJ/MviN"/>
</dbReference>
<feature type="transmembrane region" description="Helical" evidence="9">
    <location>
        <begin position="61"/>
        <end position="83"/>
    </location>
</feature>
<dbReference type="AlphaFoldDB" id="A0A1F4V0D9"/>
<comment type="function">
    <text evidence="8">Involved in peptidoglycan biosynthesis. Transports lipid-linked peptidoglycan precursors from the inner to the outer leaflet of the cytoplasmic membrane.</text>
</comment>
<evidence type="ECO:0000256" key="9">
    <source>
        <dbReference type="SAM" id="Phobius"/>
    </source>
</evidence>
<evidence type="ECO:0000256" key="2">
    <source>
        <dbReference type="ARBA" id="ARBA00022475"/>
    </source>
</evidence>
<dbReference type="Pfam" id="PF03023">
    <property type="entry name" value="MurJ"/>
    <property type="match status" value="1"/>
</dbReference>
<feature type="transmembrane region" description="Helical" evidence="9">
    <location>
        <begin position="332"/>
        <end position="351"/>
    </location>
</feature>
<keyword evidence="3 9" id="KW-0812">Transmembrane</keyword>
<evidence type="ECO:0000256" key="3">
    <source>
        <dbReference type="ARBA" id="ARBA00022692"/>
    </source>
</evidence>
<evidence type="ECO:0000256" key="8">
    <source>
        <dbReference type="PIRNR" id="PIRNR002869"/>
    </source>
</evidence>
<feature type="transmembrane region" description="Helical" evidence="9">
    <location>
        <begin position="95"/>
        <end position="115"/>
    </location>
</feature>
<accession>A0A1F4V0D9</accession>
<dbReference type="InterPro" id="IPR004268">
    <property type="entry name" value="MurJ"/>
</dbReference>
<dbReference type="EMBL" id="MEVF01000012">
    <property type="protein sequence ID" value="OGC49963.1"/>
    <property type="molecule type" value="Genomic_DNA"/>
</dbReference>
<keyword evidence="6 9" id="KW-1133">Transmembrane helix</keyword>
<keyword evidence="8" id="KW-0813">Transport</keyword>
<feature type="transmembrane region" description="Helical" evidence="9">
    <location>
        <begin position="461"/>
        <end position="483"/>
    </location>
</feature>
<dbReference type="GO" id="GO:0034204">
    <property type="term" value="P:lipid translocation"/>
    <property type="evidence" value="ECO:0007669"/>
    <property type="project" value="TreeGrafter"/>
</dbReference>
<evidence type="ECO:0000256" key="5">
    <source>
        <dbReference type="ARBA" id="ARBA00022984"/>
    </source>
</evidence>
<evidence type="ECO:0000256" key="6">
    <source>
        <dbReference type="ARBA" id="ARBA00022989"/>
    </source>
</evidence>
<feature type="transmembrane region" description="Helical" evidence="9">
    <location>
        <begin position="193"/>
        <end position="215"/>
    </location>
</feature>
<name>A0A1F4V0D9_UNCKA</name>
<dbReference type="GO" id="GO:0015648">
    <property type="term" value="F:lipid-linked peptidoglycan transporter activity"/>
    <property type="evidence" value="ECO:0007669"/>
    <property type="project" value="UniProtKB-UniRule"/>
</dbReference>
<evidence type="ECO:0000256" key="7">
    <source>
        <dbReference type="ARBA" id="ARBA00023136"/>
    </source>
</evidence>
<gene>
    <name evidence="10" type="ORF">A3A69_00295</name>
</gene>
<feature type="transmembrane region" description="Helical" evidence="9">
    <location>
        <begin position="135"/>
        <end position="159"/>
    </location>
</feature>
<organism evidence="10 11">
    <name type="scientific">candidate division WWE3 bacterium RIFCSPLOWO2_01_FULL_37_15</name>
    <dbReference type="NCBI Taxonomy" id="1802622"/>
    <lineage>
        <taxon>Bacteria</taxon>
        <taxon>Katanobacteria</taxon>
    </lineage>
</organism>
<comment type="caution">
    <text evidence="10">The sequence shown here is derived from an EMBL/GenBank/DDBJ whole genome shotgun (WGS) entry which is preliminary data.</text>
</comment>
<proteinExistence type="inferred from homology"/>
<sequence>MVKSDFLMKTQNTILSAAFVLALSAGLNAVLGFVKSRLLARHFGVSEDLSVFYTADRIPNLIYSVLVIGALSTIFIPIFNGIYKKNKTGAWKAASSIINASVVFFMFIGGVMYIFAPQIMQILSVNKFTPVQVQLGASLMRIMLIGQFILIISSFLTSLLQSFKYFLIPAIAPIIYNLGMIVGIVFLSPKFGIYGPTWGVVLGATLHLAVQIPLLKRINLKYTFIMDLKDKGIREMCALMPPRILSVLIANVLYTLNNSLAILISTPSVIFLKFASQLQFFPVNLFGISIASAALPTLSLESEDLDDINKNGETKDPYEKFKKTFLTSFLQMMYLVIPAGVMMLVLRVPLVRLVYGVENFPWEATLETARTLGFFSLSIFAQSAVYLITRAFYSLKDTITPVKVSLVTVFINVLLSLVFIYVFKWGVWSVALSFSITSIIDMSVMFWLLSKKVGGFELGKLFVSFSKIALSGASMALSLYLFMKLLDLTVLDTSRTINLVILCGIATGAGFVSYLAFTKLFQVEEIVILYKLMKKLRLVGGEPIAVLQEKSVE</sequence>
<evidence type="ECO:0000313" key="11">
    <source>
        <dbReference type="Proteomes" id="UP000177458"/>
    </source>
</evidence>
<evidence type="ECO:0000256" key="1">
    <source>
        <dbReference type="ARBA" id="ARBA00004651"/>
    </source>
</evidence>
<evidence type="ECO:0000256" key="4">
    <source>
        <dbReference type="ARBA" id="ARBA00022960"/>
    </source>
</evidence>
<dbReference type="PANTHER" id="PTHR47019:SF1">
    <property type="entry name" value="LIPID II FLIPPASE MURJ"/>
    <property type="match status" value="1"/>
</dbReference>
<evidence type="ECO:0000313" key="10">
    <source>
        <dbReference type="EMBL" id="OGC49963.1"/>
    </source>
</evidence>
<dbReference type="PANTHER" id="PTHR47019">
    <property type="entry name" value="LIPID II FLIPPASE MURJ"/>
    <property type="match status" value="1"/>
</dbReference>
<dbReference type="GO" id="GO:0009252">
    <property type="term" value="P:peptidoglycan biosynthetic process"/>
    <property type="evidence" value="ECO:0007669"/>
    <property type="project" value="UniProtKB-UniRule"/>
</dbReference>
<dbReference type="Proteomes" id="UP000177458">
    <property type="component" value="Unassembled WGS sequence"/>
</dbReference>
<dbReference type="PRINTS" id="PR01806">
    <property type="entry name" value="VIRFACTRMVIN"/>
</dbReference>
<keyword evidence="5 8" id="KW-0573">Peptidoglycan synthesis</keyword>
<dbReference type="NCBIfam" id="TIGR01695">
    <property type="entry name" value="murJ_mviN"/>
    <property type="match status" value="1"/>
</dbReference>
<reference evidence="10 11" key="1">
    <citation type="journal article" date="2016" name="Nat. Commun.">
        <title>Thousands of microbial genomes shed light on interconnected biogeochemical processes in an aquifer system.</title>
        <authorList>
            <person name="Anantharaman K."/>
            <person name="Brown C.T."/>
            <person name="Hug L.A."/>
            <person name="Sharon I."/>
            <person name="Castelle C.J."/>
            <person name="Probst A.J."/>
            <person name="Thomas B.C."/>
            <person name="Singh A."/>
            <person name="Wilkins M.J."/>
            <person name="Karaoz U."/>
            <person name="Brodie E.L."/>
            <person name="Williams K.H."/>
            <person name="Hubbard S.S."/>
            <person name="Banfield J.F."/>
        </authorList>
    </citation>
    <scope>NUCLEOTIDE SEQUENCE [LARGE SCALE GENOMIC DNA]</scope>
</reference>
<dbReference type="GO" id="GO:0071555">
    <property type="term" value="P:cell wall organization"/>
    <property type="evidence" value="ECO:0007669"/>
    <property type="project" value="UniProtKB-UniRule"/>
</dbReference>